<organism evidence="1 2">
    <name type="scientific">Trichonephila clavata</name>
    <name type="common">Joro spider</name>
    <name type="synonym">Nephila clavata</name>
    <dbReference type="NCBI Taxonomy" id="2740835"/>
    <lineage>
        <taxon>Eukaryota</taxon>
        <taxon>Metazoa</taxon>
        <taxon>Ecdysozoa</taxon>
        <taxon>Arthropoda</taxon>
        <taxon>Chelicerata</taxon>
        <taxon>Arachnida</taxon>
        <taxon>Araneae</taxon>
        <taxon>Araneomorphae</taxon>
        <taxon>Entelegynae</taxon>
        <taxon>Araneoidea</taxon>
        <taxon>Nephilidae</taxon>
        <taxon>Trichonephila</taxon>
    </lineage>
</organism>
<dbReference type="Proteomes" id="UP000887116">
    <property type="component" value="Unassembled WGS sequence"/>
</dbReference>
<gene>
    <name evidence="1" type="primary">NCL1_42956</name>
    <name evidence="1" type="ORF">TNCT_650831</name>
</gene>
<comment type="caution">
    <text evidence="1">The sequence shown here is derived from an EMBL/GenBank/DDBJ whole genome shotgun (WGS) entry which is preliminary data.</text>
</comment>
<sequence length="96" mass="11197">MFTSRELGLDLPYRDHLLSQTLFLELFQNNLVSAEGEIKGTSEEFNKYRSILARRYAERTTILYEMRVGIDIFSLDSLSTSQFVQGVIEVSHYIQR</sequence>
<dbReference type="EMBL" id="BMAO01020101">
    <property type="protein sequence ID" value="GFQ65020.1"/>
    <property type="molecule type" value="Genomic_DNA"/>
</dbReference>
<accession>A0A8X6EXC0</accession>
<name>A0A8X6EXC0_TRICU</name>
<keyword evidence="2" id="KW-1185">Reference proteome</keyword>
<reference evidence="1" key="1">
    <citation type="submission" date="2020-07" db="EMBL/GenBank/DDBJ databases">
        <title>Multicomponent nature underlies the extraordinary mechanical properties of spider dragline silk.</title>
        <authorList>
            <person name="Kono N."/>
            <person name="Nakamura H."/>
            <person name="Mori M."/>
            <person name="Yoshida Y."/>
            <person name="Ohtoshi R."/>
            <person name="Malay A.D."/>
            <person name="Moran D.A.P."/>
            <person name="Tomita M."/>
            <person name="Numata K."/>
            <person name="Arakawa K."/>
        </authorList>
    </citation>
    <scope>NUCLEOTIDE SEQUENCE</scope>
</reference>
<proteinExistence type="predicted"/>
<evidence type="ECO:0000313" key="1">
    <source>
        <dbReference type="EMBL" id="GFQ65020.1"/>
    </source>
</evidence>
<dbReference type="AlphaFoldDB" id="A0A8X6EXC0"/>
<protein>
    <submittedName>
        <fullName evidence="1">Uncharacterized protein</fullName>
    </submittedName>
</protein>
<dbReference type="OrthoDB" id="6461148at2759"/>
<evidence type="ECO:0000313" key="2">
    <source>
        <dbReference type="Proteomes" id="UP000887116"/>
    </source>
</evidence>